<dbReference type="Pfam" id="PF01909">
    <property type="entry name" value="NTP_transf_2"/>
    <property type="match status" value="1"/>
</dbReference>
<dbReference type="InterPro" id="IPR001387">
    <property type="entry name" value="Cro/C1-type_HTH"/>
</dbReference>
<dbReference type="PANTHER" id="PTHR33571:SF12">
    <property type="entry name" value="BSL3053 PROTEIN"/>
    <property type="match status" value="1"/>
</dbReference>
<keyword evidence="7" id="KW-0067">ATP-binding</keyword>
<proteinExistence type="inferred from homology"/>
<dbReference type="CDD" id="cd05403">
    <property type="entry name" value="NT_KNTase_like"/>
    <property type="match status" value="1"/>
</dbReference>
<dbReference type="Pfam" id="PF01381">
    <property type="entry name" value="HTH_3"/>
    <property type="match status" value="1"/>
</dbReference>
<comment type="similarity">
    <text evidence="9">Belongs to the MntA antitoxin family.</text>
</comment>
<evidence type="ECO:0000256" key="9">
    <source>
        <dbReference type="ARBA" id="ARBA00038276"/>
    </source>
</evidence>
<keyword evidence="6" id="KW-0547">Nucleotide-binding</keyword>
<dbReference type="InterPro" id="IPR002934">
    <property type="entry name" value="Polymerase_NTP_transf_dom"/>
</dbReference>
<reference evidence="11 12" key="1">
    <citation type="submission" date="2020-07" db="EMBL/GenBank/DDBJ databases">
        <title>Sequencing the genomes of 1000 actinobacteria strains.</title>
        <authorList>
            <person name="Klenk H.-P."/>
        </authorList>
    </citation>
    <scope>NUCLEOTIDE SEQUENCE [LARGE SCALE GENOMIC DNA]</scope>
    <source>
        <strain evidence="11 12">DSM 103164</strain>
    </source>
</reference>
<gene>
    <name evidence="11" type="ORF">GGQ54_002560</name>
</gene>
<dbReference type="Gene3D" id="3.30.460.10">
    <property type="entry name" value="Beta Polymerase, domain 2"/>
    <property type="match status" value="1"/>
</dbReference>
<dbReference type="GO" id="GO:0046872">
    <property type="term" value="F:metal ion binding"/>
    <property type="evidence" value="ECO:0007669"/>
    <property type="project" value="UniProtKB-KW"/>
</dbReference>
<dbReference type="GO" id="GO:0016779">
    <property type="term" value="F:nucleotidyltransferase activity"/>
    <property type="evidence" value="ECO:0007669"/>
    <property type="project" value="UniProtKB-KW"/>
</dbReference>
<evidence type="ECO:0000256" key="3">
    <source>
        <dbReference type="ARBA" id="ARBA00022679"/>
    </source>
</evidence>
<protein>
    <recommendedName>
        <fullName evidence="10">HTH cro/C1-type domain-containing protein</fullName>
    </recommendedName>
</protein>
<dbReference type="EMBL" id="JACBZS010000001">
    <property type="protein sequence ID" value="NYI72000.1"/>
    <property type="molecule type" value="Genomic_DNA"/>
</dbReference>
<evidence type="ECO:0000313" key="11">
    <source>
        <dbReference type="EMBL" id="NYI72000.1"/>
    </source>
</evidence>
<comment type="cofactor">
    <cofactor evidence="1">
        <name>Mg(2+)</name>
        <dbReference type="ChEBI" id="CHEBI:18420"/>
    </cofactor>
</comment>
<dbReference type="InterPro" id="IPR052038">
    <property type="entry name" value="Type-VII_TA_antitoxin"/>
</dbReference>
<keyword evidence="5" id="KW-0479">Metal-binding</keyword>
<evidence type="ECO:0000313" key="12">
    <source>
        <dbReference type="Proteomes" id="UP000527616"/>
    </source>
</evidence>
<keyword evidence="3" id="KW-0808">Transferase</keyword>
<dbReference type="SMART" id="SM00530">
    <property type="entry name" value="HTH_XRE"/>
    <property type="match status" value="1"/>
</dbReference>
<sequence length="147" mass="16188">MDIRAERLAAGMSQSELARAAQVSQPNLSAYENGRRTPSPEVLDRIGQALAGRPSVRVEHHHEDIRARVAQFRATRPRLVGSVARGEDHHGSDVDVLVDFTDEATLLDEVGLRLALRDLLQVEVDVIADDSLHGAMRDRLLREAVAV</sequence>
<dbReference type="InterPro" id="IPR010982">
    <property type="entry name" value="Lambda_DNA-bd_dom_sf"/>
</dbReference>
<feature type="domain" description="HTH cro/C1-type" evidence="10">
    <location>
        <begin position="3"/>
        <end position="57"/>
    </location>
</feature>
<keyword evidence="4" id="KW-0548">Nucleotidyltransferase</keyword>
<evidence type="ECO:0000256" key="7">
    <source>
        <dbReference type="ARBA" id="ARBA00022840"/>
    </source>
</evidence>
<dbReference type="PANTHER" id="PTHR33571">
    <property type="entry name" value="SSL8005 PROTEIN"/>
    <property type="match status" value="1"/>
</dbReference>
<dbReference type="AlphaFoldDB" id="A0A7Z0DAZ5"/>
<evidence type="ECO:0000256" key="6">
    <source>
        <dbReference type="ARBA" id="ARBA00022741"/>
    </source>
</evidence>
<evidence type="ECO:0000256" key="2">
    <source>
        <dbReference type="ARBA" id="ARBA00022649"/>
    </source>
</evidence>
<dbReference type="RefSeq" id="WP_179445753.1">
    <property type="nucleotide sequence ID" value="NZ_JACBZS010000001.1"/>
</dbReference>
<evidence type="ECO:0000256" key="8">
    <source>
        <dbReference type="ARBA" id="ARBA00022842"/>
    </source>
</evidence>
<dbReference type="SUPFAM" id="SSF47413">
    <property type="entry name" value="lambda repressor-like DNA-binding domains"/>
    <property type="match status" value="1"/>
</dbReference>
<comment type="caution">
    <text evidence="11">The sequence shown here is derived from an EMBL/GenBank/DDBJ whole genome shotgun (WGS) entry which is preliminary data.</text>
</comment>
<dbReference type="SUPFAM" id="SSF81301">
    <property type="entry name" value="Nucleotidyltransferase"/>
    <property type="match status" value="1"/>
</dbReference>
<keyword evidence="8" id="KW-0460">Magnesium</keyword>
<dbReference type="Gene3D" id="1.10.260.40">
    <property type="entry name" value="lambda repressor-like DNA-binding domains"/>
    <property type="match status" value="1"/>
</dbReference>
<dbReference type="InterPro" id="IPR043519">
    <property type="entry name" value="NT_sf"/>
</dbReference>
<evidence type="ECO:0000256" key="4">
    <source>
        <dbReference type="ARBA" id="ARBA00022695"/>
    </source>
</evidence>
<evidence type="ECO:0000259" key="10">
    <source>
        <dbReference type="PROSITE" id="PS50943"/>
    </source>
</evidence>
<accession>A0A7Z0DAZ5</accession>
<dbReference type="GO" id="GO:0005524">
    <property type="term" value="F:ATP binding"/>
    <property type="evidence" value="ECO:0007669"/>
    <property type="project" value="UniProtKB-KW"/>
</dbReference>
<keyword evidence="12" id="KW-1185">Reference proteome</keyword>
<organism evidence="11 12">
    <name type="scientific">Naumannella cuiyingiana</name>
    <dbReference type="NCBI Taxonomy" id="1347891"/>
    <lineage>
        <taxon>Bacteria</taxon>
        <taxon>Bacillati</taxon>
        <taxon>Actinomycetota</taxon>
        <taxon>Actinomycetes</taxon>
        <taxon>Propionibacteriales</taxon>
        <taxon>Propionibacteriaceae</taxon>
        <taxon>Naumannella</taxon>
    </lineage>
</organism>
<name>A0A7Z0DAZ5_9ACTN</name>
<evidence type="ECO:0000256" key="5">
    <source>
        <dbReference type="ARBA" id="ARBA00022723"/>
    </source>
</evidence>
<dbReference type="PROSITE" id="PS50943">
    <property type="entry name" value="HTH_CROC1"/>
    <property type="match status" value="1"/>
</dbReference>
<dbReference type="GO" id="GO:0003677">
    <property type="term" value="F:DNA binding"/>
    <property type="evidence" value="ECO:0007669"/>
    <property type="project" value="InterPro"/>
</dbReference>
<dbReference type="CDD" id="cd00093">
    <property type="entry name" value="HTH_XRE"/>
    <property type="match status" value="1"/>
</dbReference>
<evidence type="ECO:0000256" key="1">
    <source>
        <dbReference type="ARBA" id="ARBA00001946"/>
    </source>
</evidence>
<keyword evidence="2" id="KW-1277">Toxin-antitoxin system</keyword>
<dbReference type="Proteomes" id="UP000527616">
    <property type="component" value="Unassembled WGS sequence"/>
</dbReference>